<dbReference type="Pfam" id="PF02120">
    <property type="entry name" value="Flg_hook"/>
    <property type="match status" value="1"/>
</dbReference>
<dbReference type="Gene3D" id="3.30.750.140">
    <property type="match status" value="1"/>
</dbReference>
<dbReference type="InterPro" id="IPR038610">
    <property type="entry name" value="FliK-like_C_sf"/>
</dbReference>
<feature type="domain" description="Flagellar hook-length control protein-like C-terminal" evidence="2">
    <location>
        <begin position="389"/>
        <end position="461"/>
    </location>
</feature>
<evidence type="ECO:0000256" key="1">
    <source>
        <dbReference type="SAM" id="MobiDB-lite"/>
    </source>
</evidence>
<dbReference type="EMBL" id="FNJU01000002">
    <property type="protein sequence ID" value="SDP25361.1"/>
    <property type="molecule type" value="Genomic_DNA"/>
</dbReference>
<feature type="compositionally biased region" description="Basic and acidic residues" evidence="1">
    <location>
        <begin position="466"/>
        <end position="486"/>
    </location>
</feature>
<dbReference type="OrthoDB" id="2112988at2"/>
<feature type="region of interest" description="Disordered" evidence="1">
    <location>
        <begin position="1"/>
        <end position="25"/>
    </location>
</feature>
<dbReference type="Proteomes" id="UP000199159">
    <property type="component" value="Unassembled WGS sequence"/>
</dbReference>
<dbReference type="AlphaFoldDB" id="A0A1H0R788"/>
<feature type="region of interest" description="Disordered" evidence="1">
    <location>
        <begin position="466"/>
        <end position="495"/>
    </location>
</feature>
<dbReference type="CDD" id="cd17470">
    <property type="entry name" value="T3SS_Flik_C"/>
    <property type="match status" value="1"/>
</dbReference>
<evidence type="ECO:0000313" key="4">
    <source>
        <dbReference type="Proteomes" id="UP000199159"/>
    </source>
</evidence>
<reference evidence="4" key="1">
    <citation type="submission" date="2016-10" db="EMBL/GenBank/DDBJ databases">
        <authorList>
            <person name="Varghese N."/>
            <person name="Submissions S."/>
        </authorList>
    </citation>
    <scope>NUCLEOTIDE SEQUENCE [LARGE SCALE GENOMIC DNA]</scope>
    <source>
        <strain evidence="4">IBRC-M10078</strain>
    </source>
</reference>
<evidence type="ECO:0000313" key="3">
    <source>
        <dbReference type="EMBL" id="SDP25361.1"/>
    </source>
</evidence>
<organism evidence="3 4">
    <name type="scientific">Litchfieldia salsa</name>
    <dbReference type="NCBI Taxonomy" id="930152"/>
    <lineage>
        <taxon>Bacteria</taxon>
        <taxon>Bacillati</taxon>
        <taxon>Bacillota</taxon>
        <taxon>Bacilli</taxon>
        <taxon>Bacillales</taxon>
        <taxon>Bacillaceae</taxon>
        <taxon>Litchfieldia</taxon>
    </lineage>
</organism>
<sequence>MISFKNGISTSNTGQSLKPTQSNKAKSGFTEMLRNGFENNRLDASPKNLSKSEKPLNSSSIEVLVPKEVKDQYKNFLYGITEVKTEENSQNPEITELLSQLSDDLASKIEMVLNGEFGDIADNDSLLNSEDLLAMIASFVQSETNGDKIELSENAFIELQQIISDTFGVKFDVTHDKFSTLLSDINKQFPKITRNAESKETSKLNNISNMKIYQMVTLEEQQLLQNELKQQQFESHISKLKQLVANVAEEISHTNLDKGTANHYLNQMIRKIITDSTQTNSTSIELAELENFLAQQLPVSGIKPELNKSIDQKALLLMLSDATETLNIKINDLDVLKPITGIESTTMSKLEQFVIHVGQGQSLNQSQARSEFIQQFYEIVSAGKFRAGGNGHSQMVIKFKPDHLGSVIVKLSQINGEFTAKIITASNSARELLESNITQLRALLSAQNISVDKLEMYSQEQYSDLMKDAEQSNKDQQNDTARKNESDSIEEEDTFSGLLEEIVNLQV</sequence>
<keyword evidence="4" id="KW-1185">Reference proteome</keyword>
<evidence type="ECO:0000259" key="2">
    <source>
        <dbReference type="Pfam" id="PF02120"/>
    </source>
</evidence>
<gene>
    <name evidence="3" type="ORF">SAMN05216565_10277</name>
</gene>
<name>A0A1H0R788_9BACI</name>
<dbReference type="RefSeq" id="WP_090850277.1">
    <property type="nucleotide sequence ID" value="NZ_FNJU01000002.1"/>
</dbReference>
<dbReference type="STRING" id="930152.SAMN05216565_10277"/>
<accession>A0A1H0R788</accession>
<proteinExistence type="predicted"/>
<dbReference type="InterPro" id="IPR021136">
    <property type="entry name" value="Flagellar_hook_control-like_C"/>
</dbReference>
<protein>
    <submittedName>
        <fullName evidence="3">Hook-length control protein FliK</fullName>
    </submittedName>
</protein>